<dbReference type="Pfam" id="PF10680">
    <property type="entry name" value="RRN9"/>
    <property type="match status" value="1"/>
</dbReference>
<protein>
    <recommendedName>
        <fullName evidence="2">Rrn9 domain-containing protein</fullName>
    </recommendedName>
</protein>
<dbReference type="AlphaFoldDB" id="A0A6A6IWX7"/>
<dbReference type="InterPro" id="IPR019622">
    <property type="entry name" value="Rrn9_dom"/>
</dbReference>
<keyword evidence="4" id="KW-1185">Reference proteome</keyword>
<feature type="compositionally biased region" description="Basic and acidic residues" evidence="1">
    <location>
        <begin position="222"/>
        <end position="232"/>
    </location>
</feature>
<feature type="region of interest" description="Disordered" evidence="1">
    <location>
        <begin position="609"/>
        <end position="638"/>
    </location>
</feature>
<dbReference type="Proteomes" id="UP000800094">
    <property type="component" value="Unassembled WGS sequence"/>
</dbReference>
<reference evidence="3" key="1">
    <citation type="journal article" date="2020" name="Stud. Mycol.">
        <title>101 Dothideomycetes genomes: a test case for predicting lifestyles and emergence of pathogens.</title>
        <authorList>
            <person name="Haridas S."/>
            <person name="Albert R."/>
            <person name="Binder M."/>
            <person name="Bloem J."/>
            <person name="Labutti K."/>
            <person name="Salamov A."/>
            <person name="Andreopoulos B."/>
            <person name="Baker S."/>
            <person name="Barry K."/>
            <person name="Bills G."/>
            <person name="Bluhm B."/>
            <person name="Cannon C."/>
            <person name="Castanera R."/>
            <person name="Culley D."/>
            <person name="Daum C."/>
            <person name="Ezra D."/>
            <person name="Gonzalez J."/>
            <person name="Henrissat B."/>
            <person name="Kuo A."/>
            <person name="Liang C."/>
            <person name="Lipzen A."/>
            <person name="Lutzoni F."/>
            <person name="Magnuson J."/>
            <person name="Mondo S."/>
            <person name="Nolan M."/>
            <person name="Ohm R."/>
            <person name="Pangilinan J."/>
            <person name="Park H.-J."/>
            <person name="Ramirez L."/>
            <person name="Alfaro M."/>
            <person name="Sun H."/>
            <person name="Tritt A."/>
            <person name="Yoshinaga Y."/>
            <person name="Zwiers L.-H."/>
            <person name="Turgeon B."/>
            <person name="Goodwin S."/>
            <person name="Spatafora J."/>
            <person name="Crous P."/>
            <person name="Grigoriev I."/>
        </authorList>
    </citation>
    <scope>NUCLEOTIDE SEQUENCE</scope>
    <source>
        <strain evidence="3">CBS 122368</strain>
    </source>
</reference>
<feature type="compositionally biased region" description="Low complexity" evidence="1">
    <location>
        <begin position="256"/>
        <end position="265"/>
    </location>
</feature>
<evidence type="ECO:0000256" key="1">
    <source>
        <dbReference type="SAM" id="MobiDB-lite"/>
    </source>
</evidence>
<accession>A0A6A6IWX7</accession>
<feature type="compositionally biased region" description="Polar residues" evidence="1">
    <location>
        <begin position="441"/>
        <end position="454"/>
    </location>
</feature>
<dbReference type="EMBL" id="ML987190">
    <property type="protein sequence ID" value="KAF2255051.1"/>
    <property type="molecule type" value="Genomic_DNA"/>
</dbReference>
<sequence length="638" mass="70398">MSLFGGDDSVPQTPTSQEDDLTDYPAPSRSPTPQYAQDPPLALHPLYSDEEEVEDSEYENESDLESDQEPSRPNRFPGRPHQWRRYTAPDRQVAAALEKIEARDLGAHLYNAHSLKRRVRRPAEQLAGVESWQSRDSWLRKGDELEFTDPTGEVQMELVPKKHWTAWPQPPHTFSAFEIGPANADSDKDTWDGRRFDRRDAGEVLRGEMLALFMRVAKEKWSSRESDTEHADNSPIARVSSGLGSRGTQGAPCSLAAASGQGSSGVELRDAHGSIGDGALPLASAPEESQHPHSTGRQSLIGKPVVLADDTKAQDILQPSVNSLLSQLDYLALGVRRTRLNHLGRGDDSDKSTSEFTSDAASRPSSRRGSQRARARKTGSRLSSRTGPSSKGKKKPGRQKAHAEHDGDSASEYPADYDEGTATEAGSSENSPAKPKRNKSQDSSNEEYSSATSNRQHEQVGLMDWSEVLGIAAMTGWNEKAVARTAQRCAALFGESMAFRPFDESLATKSVSEPVYYTPSTIPVPENLVIGASLGPKRPYFEAGTLRCPHKDCWGHEQDFEYQYRVIEHVKRVHQYDPHTNDSDNEERMTGGVHFDGFLQPITAKRGWIGSGRLSSRNTGSEPLKPRKKQKIANEACD</sequence>
<feature type="domain" description="Rrn9" evidence="2">
    <location>
        <begin position="97"/>
        <end position="172"/>
    </location>
</feature>
<evidence type="ECO:0000313" key="4">
    <source>
        <dbReference type="Proteomes" id="UP000800094"/>
    </source>
</evidence>
<feature type="compositionally biased region" description="Acidic residues" evidence="1">
    <location>
        <begin position="48"/>
        <end position="68"/>
    </location>
</feature>
<feature type="compositionally biased region" description="Basic and acidic residues" evidence="1">
    <location>
        <begin position="344"/>
        <end position="353"/>
    </location>
</feature>
<proteinExistence type="predicted"/>
<name>A0A6A6IWX7_9PLEO</name>
<evidence type="ECO:0000259" key="2">
    <source>
        <dbReference type="Pfam" id="PF10680"/>
    </source>
</evidence>
<evidence type="ECO:0000313" key="3">
    <source>
        <dbReference type="EMBL" id="KAF2255051.1"/>
    </source>
</evidence>
<feature type="compositionally biased region" description="Basic residues" evidence="1">
    <location>
        <begin position="391"/>
        <end position="400"/>
    </location>
</feature>
<feature type="compositionally biased region" description="Basic residues" evidence="1">
    <location>
        <begin position="365"/>
        <end position="379"/>
    </location>
</feature>
<feature type="region of interest" description="Disordered" evidence="1">
    <location>
        <begin position="222"/>
        <end position="300"/>
    </location>
</feature>
<gene>
    <name evidence="3" type="ORF">BU26DRAFT_150228</name>
</gene>
<feature type="region of interest" description="Disordered" evidence="1">
    <location>
        <begin position="342"/>
        <end position="459"/>
    </location>
</feature>
<dbReference type="GeneID" id="54573301"/>
<dbReference type="OrthoDB" id="5412288at2759"/>
<dbReference type="RefSeq" id="XP_033690055.1">
    <property type="nucleotide sequence ID" value="XM_033819971.1"/>
</dbReference>
<organism evidence="3 4">
    <name type="scientific">Trematosphaeria pertusa</name>
    <dbReference type="NCBI Taxonomy" id="390896"/>
    <lineage>
        <taxon>Eukaryota</taxon>
        <taxon>Fungi</taxon>
        <taxon>Dikarya</taxon>
        <taxon>Ascomycota</taxon>
        <taxon>Pezizomycotina</taxon>
        <taxon>Dothideomycetes</taxon>
        <taxon>Pleosporomycetidae</taxon>
        <taxon>Pleosporales</taxon>
        <taxon>Massarineae</taxon>
        <taxon>Trematosphaeriaceae</taxon>
        <taxon>Trematosphaeria</taxon>
    </lineage>
</organism>
<feature type="region of interest" description="Disordered" evidence="1">
    <location>
        <begin position="1"/>
        <end position="87"/>
    </location>
</feature>